<organism evidence="2 3">
    <name type="scientific">Actinoplanes flavus</name>
    <dbReference type="NCBI Taxonomy" id="2820290"/>
    <lineage>
        <taxon>Bacteria</taxon>
        <taxon>Bacillati</taxon>
        <taxon>Actinomycetota</taxon>
        <taxon>Actinomycetes</taxon>
        <taxon>Micromonosporales</taxon>
        <taxon>Micromonosporaceae</taxon>
        <taxon>Actinoplanes</taxon>
    </lineage>
</organism>
<dbReference type="Proteomes" id="UP000679690">
    <property type="component" value="Unassembled WGS sequence"/>
</dbReference>
<protein>
    <recommendedName>
        <fullName evidence="4">HEAT repeat domain-containing protein</fullName>
    </recommendedName>
</protein>
<dbReference type="EMBL" id="JAGFNS010000008">
    <property type="protein sequence ID" value="MBO3738575.1"/>
    <property type="molecule type" value="Genomic_DNA"/>
</dbReference>
<accession>A0ABS3UIH8</accession>
<keyword evidence="3" id="KW-1185">Reference proteome</keyword>
<evidence type="ECO:0000313" key="2">
    <source>
        <dbReference type="EMBL" id="MBO3738575.1"/>
    </source>
</evidence>
<evidence type="ECO:0000313" key="3">
    <source>
        <dbReference type="Proteomes" id="UP000679690"/>
    </source>
</evidence>
<sequence>MTVDWSRLRHANGSATDTPGHLHALEHGDASARAAALDHFEYTVLHGNFPETATAPVVRHLTILLSEDRIHTDDIDAVVEFLGNAAFSATQLDNHRYHPADLNDLAEAAATAHPVVLALTEAHPTHLRAHNLARIAQLPQLADRRDEVIACLHRWSSGDDGDPEPWLYYLGLVGADVRDRLTDPHPAVRLRAALIHEDDPHARALILNALAEPTPAGVERCELVEAAIRLTDGFDDIAEPACRIAAEENWTAFDMTWGPLLSYAFPEPYSPDVTLTPAQRAFLHALADNDRLWQPRNGSCSLRFRDAGLPYDQHECRHIAS</sequence>
<comment type="caution">
    <text evidence="2">The sequence shown here is derived from an EMBL/GenBank/DDBJ whole genome shotgun (WGS) entry which is preliminary data.</text>
</comment>
<evidence type="ECO:0008006" key="4">
    <source>
        <dbReference type="Google" id="ProtNLM"/>
    </source>
</evidence>
<proteinExistence type="predicted"/>
<reference evidence="2 3" key="1">
    <citation type="submission" date="2021-03" db="EMBL/GenBank/DDBJ databases">
        <title>Actinoplanes flavus sp. nov., a novel actinomycete isolated from Coconut Palm rhizosphere soil.</title>
        <authorList>
            <person name="Luo X."/>
        </authorList>
    </citation>
    <scope>NUCLEOTIDE SEQUENCE [LARGE SCALE GENOMIC DNA]</scope>
    <source>
        <strain evidence="2 3">NEAU-H7</strain>
    </source>
</reference>
<evidence type="ECO:0000256" key="1">
    <source>
        <dbReference type="SAM" id="MobiDB-lite"/>
    </source>
</evidence>
<dbReference type="RefSeq" id="WP_208467746.1">
    <property type="nucleotide sequence ID" value="NZ_JAGFNS010000008.1"/>
</dbReference>
<name>A0ABS3UIH8_9ACTN</name>
<gene>
    <name evidence="2" type="ORF">J5X75_13700</name>
</gene>
<feature type="region of interest" description="Disordered" evidence="1">
    <location>
        <begin position="1"/>
        <end position="21"/>
    </location>
</feature>